<comment type="caution">
    <text evidence="2">The sequence shown here is derived from an EMBL/GenBank/DDBJ whole genome shotgun (WGS) entry which is preliminary data.</text>
</comment>
<keyword evidence="3" id="KW-1185">Reference proteome</keyword>
<evidence type="ECO:0000313" key="2">
    <source>
        <dbReference type="EMBL" id="KAF8670238.1"/>
    </source>
</evidence>
<sequence length="363" mass="39041">MLACIACSSKEGGEDGSRAPATPHGKDAVKSLTSQNKRGTEERRPSSDTSYARHYIPARARTSRASNKATARLAAVSSRAIAPLPSVRSLAAAFCTHPTWLPPAFTAKLPQDAINWTPTTYSHHRSIRFRSDHTQLAQRRRLPRSPLTYASSFSPVHVVVSLQLNHTQRALVLVQSCQPSKLPAMSSDGMHAMPQPARPRPLDSDQSFIDPTLAGRLKHAGTTCSITALLGEQKPVKGSPPTRFILFARKEKGRAGLAMLLPLLELRITPRLPLFLVESHAAAAGPGGNLGITLPAAASDPTGQASLPLAAFPDAHATHKTACIAAARVVARWLARSPRRGGRGGRRHMLRRGCHYGGEVRLL</sequence>
<name>A0A835E5L3_9POAL</name>
<accession>A0A835E5L3</accession>
<protein>
    <submittedName>
        <fullName evidence="2">Uncharacterized protein</fullName>
    </submittedName>
</protein>
<dbReference type="EMBL" id="JACEFO010002261">
    <property type="protein sequence ID" value="KAF8670238.1"/>
    <property type="molecule type" value="Genomic_DNA"/>
</dbReference>
<proteinExistence type="predicted"/>
<evidence type="ECO:0000313" key="3">
    <source>
        <dbReference type="Proteomes" id="UP000636709"/>
    </source>
</evidence>
<evidence type="ECO:0000256" key="1">
    <source>
        <dbReference type="SAM" id="MobiDB-lite"/>
    </source>
</evidence>
<feature type="region of interest" description="Disordered" evidence="1">
    <location>
        <begin position="7"/>
        <end position="50"/>
    </location>
</feature>
<dbReference type="AlphaFoldDB" id="A0A835E5L3"/>
<reference evidence="2" key="1">
    <citation type="submission" date="2020-07" db="EMBL/GenBank/DDBJ databases">
        <title>Genome sequence and genetic diversity analysis of an under-domesticated orphan crop, white fonio (Digitaria exilis).</title>
        <authorList>
            <person name="Bennetzen J.L."/>
            <person name="Chen S."/>
            <person name="Ma X."/>
            <person name="Wang X."/>
            <person name="Yssel A.E.J."/>
            <person name="Chaluvadi S.R."/>
            <person name="Johnson M."/>
            <person name="Gangashetty P."/>
            <person name="Hamidou F."/>
            <person name="Sanogo M.D."/>
            <person name="Zwaenepoel A."/>
            <person name="Wallace J."/>
            <person name="Van De Peer Y."/>
            <person name="Van Deynze A."/>
        </authorList>
    </citation>
    <scope>NUCLEOTIDE SEQUENCE</scope>
    <source>
        <tissue evidence="2">Leaves</tissue>
    </source>
</reference>
<dbReference type="Proteomes" id="UP000636709">
    <property type="component" value="Unassembled WGS sequence"/>
</dbReference>
<gene>
    <name evidence="2" type="ORF">HU200_050770</name>
</gene>
<organism evidence="2 3">
    <name type="scientific">Digitaria exilis</name>
    <dbReference type="NCBI Taxonomy" id="1010633"/>
    <lineage>
        <taxon>Eukaryota</taxon>
        <taxon>Viridiplantae</taxon>
        <taxon>Streptophyta</taxon>
        <taxon>Embryophyta</taxon>
        <taxon>Tracheophyta</taxon>
        <taxon>Spermatophyta</taxon>
        <taxon>Magnoliopsida</taxon>
        <taxon>Liliopsida</taxon>
        <taxon>Poales</taxon>
        <taxon>Poaceae</taxon>
        <taxon>PACMAD clade</taxon>
        <taxon>Panicoideae</taxon>
        <taxon>Panicodae</taxon>
        <taxon>Paniceae</taxon>
        <taxon>Anthephorinae</taxon>
        <taxon>Digitaria</taxon>
    </lineage>
</organism>